<organism evidence="4 5">
    <name type="scientific">Marinomonas ushuaiensis DSM 15871</name>
    <dbReference type="NCBI Taxonomy" id="1122207"/>
    <lineage>
        <taxon>Bacteria</taxon>
        <taxon>Pseudomonadati</taxon>
        <taxon>Pseudomonadota</taxon>
        <taxon>Gammaproteobacteria</taxon>
        <taxon>Oceanospirillales</taxon>
        <taxon>Oceanospirillaceae</taxon>
        <taxon>Marinomonas</taxon>
    </lineage>
</organism>
<dbReference type="InterPro" id="IPR003819">
    <property type="entry name" value="TauD/TfdA-like"/>
</dbReference>
<evidence type="ECO:0000256" key="1">
    <source>
        <dbReference type="ARBA" id="ARBA00001954"/>
    </source>
</evidence>
<evidence type="ECO:0000259" key="3">
    <source>
        <dbReference type="Pfam" id="PF02668"/>
    </source>
</evidence>
<sequence length="333" mass="37565">MITIGENMSVIISKLEEQKQVNGLDFPLLVTPDNADTAENESNFLQWVEKNKTELQGLLIKHGAVLFRGFPVGTSDLFEQMLDHTDYKNMPYVGGAAPRTQVTASRIVTANESPATETIPFHHEMAQVPTPPGYIFFYCDIASPVGGATSILHSGEICEKFFDLNPSFAKKVEEQGVRYIRVMPEETDTSSAIGRSWKETFNVKTREEAEERMKDAGMRWEWLEDGDLKTETSILEAIRYDEETKQKVFFNSMVAVYSGWNDSRNEGKKAVATADGEPMDDATMNALIEEMNKSCVNFKWQAGDVLWINNHTTLHARQPFEGDRRILASISFK</sequence>
<dbReference type="PATRIC" id="fig|1122207.3.peg.1678"/>
<dbReference type="GO" id="GO:0016706">
    <property type="term" value="F:2-oxoglutarate-dependent dioxygenase activity"/>
    <property type="evidence" value="ECO:0007669"/>
    <property type="project" value="UniProtKB-ARBA"/>
</dbReference>
<accession>X7E6N4</accession>
<dbReference type="eggNOG" id="COG2175">
    <property type="taxonomic scope" value="Bacteria"/>
</dbReference>
<dbReference type="PANTHER" id="PTHR10696">
    <property type="entry name" value="GAMMA-BUTYROBETAINE HYDROXYLASE-RELATED"/>
    <property type="match status" value="1"/>
</dbReference>
<dbReference type="SUPFAM" id="SSF51197">
    <property type="entry name" value="Clavaminate synthase-like"/>
    <property type="match status" value="1"/>
</dbReference>
<name>X7E6N4_9GAMM</name>
<dbReference type="InterPro" id="IPR042098">
    <property type="entry name" value="TauD-like_sf"/>
</dbReference>
<dbReference type="InterPro" id="IPR050411">
    <property type="entry name" value="AlphaKG_dependent_hydroxylases"/>
</dbReference>
<dbReference type="EMBL" id="JAMB01000006">
    <property type="protein sequence ID" value="ETX10831.1"/>
    <property type="molecule type" value="Genomic_DNA"/>
</dbReference>
<keyword evidence="2" id="KW-0560">Oxidoreductase</keyword>
<reference evidence="4 5" key="1">
    <citation type="submission" date="2014-01" db="EMBL/GenBank/DDBJ databases">
        <title>Marinomonas ushuaiensis DSM 15871 Genome Sequencing.</title>
        <authorList>
            <person name="Lai Q."/>
            <person name="Shao Z.S."/>
        </authorList>
    </citation>
    <scope>NUCLEOTIDE SEQUENCE [LARGE SCALE GENOMIC DNA]</scope>
    <source>
        <strain evidence="4 5">DSM 15871</strain>
    </source>
</reference>
<protein>
    <submittedName>
        <fullName evidence="4">SyrP</fullName>
    </submittedName>
</protein>
<dbReference type="Gene3D" id="3.60.130.10">
    <property type="entry name" value="Clavaminate synthase-like"/>
    <property type="match status" value="1"/>
</dbReference>
<dbReference type="AlphaFoldDB" id="X7E6N4"/>
<dbReference type="Proteomes" id="UP000054058">
    <property type="component" value="Unassembled WGS sequence"/>
</dbReference>
<feature type="domain" description="TauD/TfdA-like" evidence="3">
    <location>
        <begin position="45"/>
        <end position="327"/>
    </location>
</feature>
<evidence type="ECO:0000256" key="2">
    <source>
        <dbReference type="ARBA" id="ARBA00023002"/>
    </source>
</evidence>
<proteinExistence type="predicted"/>
<evidence type="ECO:0000313" key="5">
    <source>
        <dbReference type="Proteomes" id="UP000054058"/>
    </source>
</evidence>
<keyword evidence="5" id="KW-1185">Reference proteome</keyword>
<comment type="caution">
    <text evidence="4">The sequence shown here is derived from an EMBL/GenBank/DDBJ whole genome shotgun (WGS) entry which is preliminary data.</text>
</comment>
<evidence type="ECO:0000313" key="4">
    <source>
        <dbReference type="EMBL" id="ETX10831.1"/>
    </source>
</evidence>
<dbReference type="STRING" id="1122207.MUS1_12705"/>
<dbReference type="Pfam" id="PF02668">
    <property type="entry name" value="TauD"/>
    <property type="match status" value="1"/>
</dbReference>
<gene>
    <name evidence="4" type="ORF">MUS1_12705</name>
</gene>
<comment type="cofactor">
    <cofactor evidence="1">
        <name>Fe(2+)</name>
        <dbReference type="ChEBI" id="CHEBI:29033"/>
    </cofactor>
</comment>
<dbReference type="PANTHER" id="PTHR10696:SF21">
    <property type="entry name" value="TAUD_TFDA-LIKE DOMAIN-CONTAINING PROTEIN"/>
    <property type="match status" value="1"/>
</dbReference>